<comment type="caution">
    <text evidence="2">The sequence shown here is derived from an EMBL/GenBank/DDBJ whole genome shotgun (WGS) entry which is preliminary data.</text>
</comment>
<evidence type="ECO:0000256" key="1">
    <source>
        <dbReference type="SAM" id="SignalP"/>
    </source>
</evidence>
<dbReference type="Proteomes" id="UP000813461">
    <property type="component" value="Unassembled WGS sequence"/>
</dbReference>
<evidence type="ECO:0000313" key="2">
    <source>
        <dbReference type="EMBL" id="KAH7089726.1"/>
    </source>
</evidence>
<evidence type="ECO:0000313" key="3">
    <source>
        <dbReference type="Proteomes" id="UP000813461"/>
    </source>
</evidence>
<feature type="signal peptide" evidence="1">
    <location>
        <begin position="1"/>
        <end position="22"/>
    </location>
</feature>
<keyword evidence="1" id="KW-0732">Signal</keyword>
<reference evidence="2" key="1">
    <citation type="journal article" date="2021" name="Nat. Commun.">
        <title>Genetic determinants of endophytism in the Arabidopsis root mycobiome.</title>
        <authorList>
            <person name="Mesny F."/>
            <person name="Miyauchi S."/>
            <person name="Thiergart T."/>
            <person name="Pickel B."/>
            <person name="Atanasova L."/>
            <person name="Karlsson M."/>
            <person name="Huettel B."/>
            <person name="Barry K.W."/>
            <person name="Haridas S."/>
            <person name="Chen C."/>
            <person name="Bauer D."/>
            <person name="Andreopoulos W."/>
            <person name="Pangilinan J."/>
            <person name="LaButti K."/>
            <person name="Riley R."/>
            <person name="Lipzen A."/>
            <person name="Clum A."/>
            <person name="Drula E."/>
            <person name="Henrissat B."/>
            <person name="Kohler A."/>
            <person name="Grigoriev I.V."/>
            <person name="Martin F.M."/>
            <person name="Hacquard S."/>
        </authorList>
    </citation>
    <scope>NUCLEOTIDE SEQUENCE</scope>
    <source>
        <strain evidence="2">MPI-SDFR-AT-0120</strain>
    </source>
</reference>
<sequence>MKIVNLAHSILLLQHCLSDAQATNSSLAVESGDDLADFGQTVPILGQDFKDGLAIDLFSPKNRTFIVTQNQSPLSGRFVTGSTGEPFTALSNYSWIIKVNDSAHDLIAKVELPYDPTQVQNAGFAVANTYVGVLAQDGKSWTVDESRRNVHVSENKTRIIKLTSLDGEYVLLGRKTLDTANIFVQYGFGATRTVNLTGGNGIQEAEFIDGLRMSVMAEKEMRVNIDLKNGIKSGDLPPSTNSINPFTWAVNTSDPAQALQSGFLSFPVNTLTRSSKKDNKQPETGKLSVARRDLNASSSTFTPFSESSQRLVCKAQCLLQVKDLKSLDGEYIVLVSKNP</sequence>
<protein>
    <submittedName>
        <fullName evidence="2">Uncharacterized protein</fullName>
    </submittedName>
</protein>
<dbReference type="AlphaFoldDB" id="A0A8K0R7X6"/>
<name>A0A8K0R7X6_9PLEO</name>
<organism evidence="2 3">
    <name type="scientific">Paraphoma chrysanthemicola</name>
    <dbReference type="NCBI Taxonomy" id="798071"/>
    <lineage>
        <taxon>Eukaryota</taxon>
        <taxon>Fungi</taxon>
        <taxon>Dikarya</taxon>
        <taxon>Ascomycota</taxon>
        <taxon>Pezizomycotina</taxon>
        <taxon>Dothideomycetes</taxon>
        <taxon>Pleosporomycetidae</taxon>
        <taxon>Pleosporales</taxon>
        <taxon>Pleosporineae</taxon>
        <taxon>Phaeosphaeriaceae</taxon>
        <taxon>Paraphoma</taxon>
    </lineage>
</organism>
<gene>
    <name evidence="2" type="ORF">FB567DRAFT_547289</name>
</gene>
<accession>A0A8K0R7X6</accession>
<feature type="chain" id="PRO_5035419167" evidence="1">
    <location>
        <begin position="23"/>
        <end position="339"/>
    </location>
</feature>
<proteinExistence type="predicted"/>
<dbReference type="EMBL" id="JAGMVJ010000006">
    <property type="protein sequence ID" value="KAH7089726.1"/>
    <property type="molecule type" value="Genomic_DNA"/>
</dbReference>
<dbReference type="OrthoDB" id="6513042at2759"/>
<keyword evidence="3" id="KW-1185">Reference proteome</keyword>